<keyword evidence="5" id="KW-0482">Metalloprotease</keyword>
<dbReference type="Gene3D" id="3.40.140.10">
    <property type="entry name" value="Cytidine Deaminase, domain 2"/>
    <property type="match status" value="1"/>
</dbReference>
<dbReference type="PROSITE" id="PS50249">
    <property type="entry name" value="MPN"/>
    <property type="match status" value="1"/>
</dbReference>
<dbReference type="GO" id="GO:0000502">
    <property type="term" value="C:proteasome complex"/>
    <property type="evidence" value="ECO:0007669"/>
    <property type="project" value="UniProtKB-KW"/>
</dbReference>
<evidence type="ECO:0000256" key="3">
    <source>
        <dbReference type="ARBA" id="ARBA00022801"/>
    </source>
</evidence>
<dbReference type="PANTHER" id="PTHR34858">
    <property type="entry name" value="CYSO-CYSTEINE PEPTIDASE"/>
    <property type="match status" value="1"/>
</dbReference>
<keyword evidence="4" id="KW-0862">Zinc</keyword>
<dbReference type="GO" id="GO:0008270">
    <property type="term" value="F:zinc ion binding"/>
    <property type="evidence" value="ECO:0007669"/>
    <property type="project" value="TreeGrafter"/>
</dbReference>
<accession>A0A2N0HKJ7</accession>
<organism evidence="7 8">
    <name type="scientific">Novosphingobium kunmingense</name>
    <dbReference type="NCBI Taxonomy" id="1211806"/>
    <lineage>
        <taxon>Bacteria</taxon>
        <taxon>Pseudomonadati</taxon>
        <taxon>Pseudomonadota</taxon>
        <taxon>Alphaproteobacteria</taxon>
        <taxon>Sphingomonadales</taxon>
        <taxon>Sphingomonadaceae</taxon>
        <taxon>Novosphingobium</taxon>
    </lineage>
</organism>
<evidence type="ECO:0000256" key="1">
    <source>
        <dbReference type="ARBA" id="ARBA00022670"/>
    </source>
</evidence>
<dbReference type="PANTHER" id="PTHR34858:SF1">
    <property type="entry name" value="CYSO-CYSTEINE PEPTIDASE"/>
    <property type="match status" value="1"/>
</dbReference>
<protein>
    <submittedName>
        <fullName evidence="7">Proteasome lid subunit RPN8/RPN11</fullName>
    </submittedName>
</protein>
<dbReference type="Proteomes" id="UP000232587">
    <property type="component" value="Unassembled WGS sequence"/>
</dbReference>
<gene>
    <name evidence="7" type="ORF">B0I00_1697</name>
</gene>
<dbReference type="CDD" id="cd08070">
    <property type="entry name" value="MPN_like"/>
    <property type="match status" value="1"/>
</dbReference>
<dbReference type="AlphaFoldDB" id="A0A2N0HKJ7"/>
<name>A0A2N0HKJ7_9SPHN</name>
<keyword evidence="2" id="KW-0479">Metal-binding</keyword>
<dbReference type="GO" id="GO:0008235">
    <property type="term" value="F:metalloexopeptidase activity"/>
    <property type="evidence" value="ECO:0007669"/>
    <property type="project" value="TreeGrafter"/>
</dbReference>
<keyword evidence="8" id="KW-1185">Reference proteome</keyword>
<dbReference type="EMBL" id="PHUF01000003">
    <property type="protein sequence ID" value="PKB19462.1"/>
    <property type="molecule type" value="Genomic_DNA"/>
</dbReference>
<dbReference type="RefSeq" id="WP_332870770.1">
    <property type="nucleotide sequence ID" value="NZ_PHUF01000003.1"/>
</dbReference>
<keyword evidence="1" id="KW-0645">Protease</keyword>
<keyword evidence="3" id="KW-0378">Hydrolase</keyword>
<dbReference type="SUPFAM" id="SSF102712">
    <property type="entry name" value="JAB1/MPN domain"/>
    <property type="match status" value="1"/>
</dbReference>
<proteinExistence type="predicted"/>
<sequence length="133" mass="13704">MGMHVEVTSGALATLREEATLADPLECCGLLLGRGGRIDSVVPAANVHPDPARHFEIDPAALIAAHKAERAGGPQIVGYYHSHPAGPAEPSATDRAQASGDGRVWAIVAGPAVGWWRDAPGGFTALGLRLVEG</sequence>
<evidence type="ECO:0000313" key="8">
    <source>
        <dbReference type="Proteomes" id="UP000232587"/>
    </source>
</evidence>
<feature type="domain" description="MPN" evidence="6">
    <location>
        <begin position="5"/>
        <end position="132"/>
    </location>
</feature>
<dbReference type="GO" id="GO:0006508">
    <property type="term" value="P:proteolysis"/>
    <property type="evidence" value="ECO:0007669"/>
    <property type="project" value="UniProtKB-KW"/>
</dbReference>
<reference evidence="7 8" key="1">
    <citation type="submission" date="2017-11" db="EMBL/GenBank/DDBJ databases">
        <title>Genomic Encyclopedia of Type Strains, Phase III (KMG-III): the genomes of soil and plant-associated and newly described type strains.</title>
        <authorList>
            <person name="Whitman W."/>
        </authorList>
    </citation>
    <scope>NUCLEOTIDE SEQUENCE [LARGE SCALE GENOMIC DNA]</scope>
    <source>
        <strain evidence="7 8">CGMCC 1.12274</strain>
    </source>
</reference>
<dbReference type="InterPro" id="IPR028090">
    <property type="entry name" value="JAB_dom_prok"/>
</dbReference>
<dbReference type="InterPro" id="IPR051929">
    <property type="entry name" value="VirAsm_ModProt"/>
</dbReference>
<dbReference type="InterPro" id="IPR037518">
    <property type="entry name" value="MPN"/>
</dbReference>
<comment type="caution">
    <text evidence="7">The sequence shown here is derived from an EMBL/GenBank/DDBJ whole genome shotgun (WGS) entry which is preliminary data.</text>
</comment>
<keyword evidence="7" id="KW-0647">Proteasome</keyword>
<evidence type="ECO:0000256" key="4">
    <source>
        <dbReference type="ARBA" id="ARBA00022833"/>
    </source>
</evidence>
<dbReference type="Pfam" id="PF14464">
    <property type="entry name" value="Prok-JAB"/>
    <property type="match status" value="1"/>
</dbReference>
<evidence type="ECO:0000259" key="6">
    <source>
        <dbReference type="PROSITE" id="PS50249"/>
    </source>
</evidence>
<evidence type="ECO:0000256" key="5">
    <source>
        <dbReference type="ARBA" id="ARBA00023049"/>
    </source>
</evidence>
<evidence type="ECO:0000313" key="7">
    <source>
        <dbReference type="EMBL" id="PKB19462.1"/>
    </source>
</evidence>
<evidence type="ECO:0000256" key="2">
    <source>
        <dbReference type="ARBA" id="ARBA00022723"/>
    </source>
</evidence>